<proteinExistence type="predicted"/>
<dbReference type="KEGG" id="xop:PXO_01868"/>
<dbReference type="EMBL" id="CP000967">
    <property type="protein sequence ID" value="ACD60190.1"/>
    <property type="molecule type" value="Genomic_DNA"/>
</dbReference>
<dbReference type="HOGENOM" id="CLU_2903256_0_0_6"/>
<organism evidence="1 2">
    <name type="scientific">Xanthomonas oryzae pv. oryzae (strain PXO99A)</name>
    <dbReference type="NCBI Taxonomy" id="360094"/>
    <lineage>
        <taxon>Bacteria</taxon>
        <taxon>Pseudomonadati</taxon>
        <taxon>Pseudomonadota</taxon>
        <taxon>Gammaproteobacteria</taxon>
        <taxon>Lysobacterales</taxon>
        <taxon>Lysobacteraceae</taxon>
        <taxon>Xanthomonas</taxon>
    </lineage>
</organism>
<accession>A0A0K0GMF7</accession>
<dbReference type="AlphaFoldDB" id="A0A0K0GMF7"/>
<reference evidence="1 2" key="1">
    <citation type="journal article" date="2008" name="BMC Genomics">
        <title>Genome sequence and rapid evolution of the rice pathogen Xanthomonas oryzae pv. oryzae PXO99A.</title>
        <authorList>
            <person name="Salzberg S.L."/>
            <person name="Sommer D.D."/>
            <person name="Schatz M.C."/>
            <person name="Phillippy A.M."/>
            <person name="Rabinowicz P.D."/>
            <person name="Tsuge S."/>
            <person name="Furutani A."/>
            <person name="Ochiai H."/>
            <person name="Delcher A.L."/>
            <person name="Kelley D."/>
            <person name="Madupu R."/>
            <person name="Puiu D."/>
            <person name="Radune D."/>
            <person name="Shumway M."/>
            <person name="Trapnell C."/>
            <person name="Aparna G."/>
            <person name="Jha G."/>
            <person name="Pandey A."/>
            <person name="Patil P.B."/>
            <person name="Ishihara H."/>
            <person name="Meyer D.F."/>
            <person name="Szurek B."/>
            <person name="Verdier V."/>
            <person name="Koebnik R."/>
            <person name="Dow J.M."/>
            <person name="Ryan R.P."/>
            <person name="Hirata H."/>
            <person name="Tsuyumu S."/>
            <person name="Won Lee S."/>
            <person name="Seo Y.S."/>
            <person name="Sriariyanum M."/>
            <person name="Ronald P.C."/>
            <person name="Sonti R.V."/>
            <person name="Van Sluys M.A."/>
            <person name="Leach J.E."/>
            <person name="White F.F."/>
            <person name="Bogdanove A.J."/>
        </authorList>
    </citation>
    <scope>NUCLEOTIDE SEQUENCE [LARGE SCALE GENOMIC DNA]</scope>
    <source>
        <strain evidence="1 2">PXO99A</strain>
    </source>
</reference>
<protein>
    <submittedName>
        <fullName evidence="1">Uncharacterized protein</fullName>
    </submittedName>
</protein>
<sequence>MNHRIRTVLSAEQILYRRIRTRAVANLRLVRNRCVGVTRVHPSATVIEYSGLEQADASVYLP</sequence>
<gene>
    <name evidence="1" type="ordered locus">PXO_01868</name>
</gene>
<dbReference type="Proteomes" id="UP000001740">
    <property type="component" value="Chromosome"/>
</dbReference>
<evidence type="ECO:0000313" key="2">
    <source>
        <dbReference type="Proteomes" id="UP000001740"/>
    </source>
</evidence>
<evidence type="ECO:0000313" key="1">
    <source>
        <dbReference type="EMBL" id="ACD60190.1"/>
    </source>
</evidence>
<name>A0A0K0GMF7_XANOP</name>